<dbReference type="Gramene" id="Ma11_t12320.1">
    <property type="protein sequence ID" value="Ma11_p12320.1"/>
    <property type="gene ID" value="Ma11_g12320"/>
</dbReference>
<protein>
    <submittedName>
        <fullName evidence="1">Uncharacterized protein</fullName>
    </submittedName>
</protein>
<evidence type="ECO:0000313" key="1">
    <source>
        <dbReference type="EnsemblPlants" id="Ma11_p12320.1"/>
    </source>
</evidence>
<keyword evidence="2" id="KW-1185">Reference proteome</keyword>
<dbReference type="InParanoid" id="A0A804L727"/>
<evidence type="ECO:0000313" key="2">
    <source>
        <dbReference type="Proteomes" id="UP000012960"/>
    </source>
</evidence>
<accession>A0A804L727</accession>
<reference evidence="1" key="1">
    <citation type="submission" date="2021-05" db="UniProtKB">
        <authorList>
            <consortium name="EnsemblPlants"/>
        </authorList>
    </citation>
    <scope>IDENTIFICATION</scope>
    <source>
        <strain evidence="1">subsp. malaccensis</strain>
    </source>
</reference>
<dbReference type="Proteomes" id="UP000012960">
    <property type="component" value="Unplaced"/>
</dbReference>
<sequence>MQRNCHPTYLLFPSATISYVPLIAKLK</sequence>
<dbReference type="AlphaFoldDB" id="A0A804L727"/>
<dbReference type="EnsemblPlants" id="Ma11_t12320.1">
    <property type="protein sequence ID" value="Ma11_p12320.1"/>
    <property type="gene ID" value="Ma11_g12320"/>
</dbReference>
<organism evidence="1 2">
    <name type="scientific">Musa acuminata subsp. malaccensis</name>
    <name type="common">Wild banana</name>
    <name type="synonym">Musa malaccensis</name>
    <dbReference type="NCBI Taxonomy" id="214687"/>
    <lineage>
        <taxon>Eukaryota</taxon>
        <taxon>Viridiplantae</taxon>
        <taxon>Streptophyta</taxon>
        <taxon>Embryophyta</taxon>
        <taxon>Tracheophyta</taxon>
        <taxon>Spermatophyta</taxon>
        <taxon>Magnoliopsida</taxon>
        <taxon>Liliopsida</taxon>
        <taxon>Zingiberales</taxon>
        <taxon>Musaceae</taxon>
        <taxon>Musa</taxon>
    </lineage>
</organism>
<name>A0A804L727_MUSAM</name>
<proteinExistence type="predicted"/>